<dbReference type="CDD" id="cd06257">
    <property type="entry name" value="DnaJ"/>
    <property type="match status" value="1"/>
</dbReference>
<dbReference type="OrthoDB" id="498970at2759"/>
<reference evidence="4 5" key="1">
    <citation type="submission" date="2016-02" db="EMBL/GenBank/DDBJ databases">
        <title>WGS assembly of Manihot esculenta.</title>
        <authorList>
            <person name="Bredeson J.V."/>
            <person name="Prochnik S.E."/>
            <person name="Lyons J.B."/>
            <person name="Schmutz J."/>
            <person name="Grimwood J."/>
            <person name="Vrebalov J."/>
            <person name="Bart R.S."/>
            <person name="Amuge T."/>
            <person name="Ferguson M.E."/>
            <person name="Green R."/>
            <person name="Putnam N."/>
            <person name="Stites J."/>
            <person name="Rounsley S."/>
            <person name="Rokhsar D.S."/>
        </authorList>
    </citation>
    <scope>NUCLEOTIDE SEQUENCE [LARGE SCALE GENOMIC DNA]</scope>
    <source>
        <strain evidence="5">cv. AM560-2</strain>
        <tissue evidence="4">Leaf</tissue>
    </source>
</reference>
<feature type="region of interest" description="Disordered" evidence="2">
    <location>
        <begin position="205"/>
        <end position="243"/>
    </location>
</feature>
<name>A0A251LM03_MANES</name>
<evidence type="ECO:0000313" key="4">
    <source>
        <dbReference type="EMBL" id="OAY59338.1"/>
    </source>
</evidence>
<evidence type="ECO:0000313" key="5">
    <source>
        <dbReference type="Proteomes" id="UP000091857"/>
    </source>
</evidence>
<protein>
    <recommendedName>
        <fullName evidence="3">J domain-containing protein</fullName>
    </recommendedName>
</protein>
<dbReference type="PANTHER" id="PTHR36335">
    <property type="entry name" value="CHAPERONE DNAJ-DOMAIN SUPERFAMILY PROTEIN"/>
    <property type="match status" value="1"/>
</dbReference>
<dbReference type="InterPro" id="IPR036869">
    <property type="entry name" value="J_dom_sf"/>
</dbReference>
<feature type="compositionally biased region" description="Polar residues" evidence="2">
    <location>
        <begin position="205"/>
        <end position="218"/>
    </location>
</feature>
<gene>
    <name evidence="4" type="ORF">MANES_01G025000</name>
</gene>
<feature type="compositionally biased region" description="Basic and acidic residues" evidence="2">
    <location>
        <begin position="219"/>
        <end position="235"/>
    </location>
</feature>
<proteinExistence type="predicted"/>
<dbReference type="Gene3D" id="1.10.287.110">
    <property type="entry name" value="DnaJ domain"/>
    <property type="match status" value="1"/>
</dbReference>
<dbReference type="STRING" id="3983.A0A251LM03"/>
<feature type="region of interest" description="Disordered" evidence="2">
    <location>
        <begin position="81"/>
        <end position="126"/>
    </location>
</feature>
<accession>A0A251LM03</accession>
<dbReference type="EMBL" id="CM004387">
    <property type="protein sequence ID" value="OAY59338.1"/>
    <property type="molecule type" value="Genomic_DNA"/>
</dbReference>
<feature type="compositionally biased region" description="Polar residues" evidence="2">
    <location>
        <begin position="472"/>
        <end position="485"/>
    </location>
</feature>
<feature type="region of interest" description="Disordered" evidence="2">
    <location>
        <begin position="1"/>
        <end position="23"/>
    </location>
</feature>
<feature type="region of interest" description="Disordered" evidence="2">
    <location>
        <begin position="445"/>
        <end position="485"/>
    </location>
</feature>
<feature type="coiled-coil region" evidence="1">
    <location>
        <begin position="553"/>
        <end position="597"/>
    </location>
</feature>
<sequence length="670" mass="75865">MRGEETSSNYSMPRTGSGKKAMRSCNMREHLDNVVIIDVDSDGIDNVIIIDVPESLQQKFKGSSVLREGKRFPIQGIISIDDDESDYGDHPEFNVENDRGVECDDNPGKNSPASESMKKSEDADAQDCQVVLEKRSAFKSSKCKTAYTKKSPSRNRYGLNSESESDSSESSSSDCEVMEGSSSDLRKQWEKASLKRKSHIYRKSQSVLEGQESPCSSHSDNHSNVRVENRTKQNQEEPVCSSSKNVNFQEESLSYSNASGDVFVGSAFNPGMECPFARSEQKIDKESSSWWWNSAWGKEAHKKADVKLRGETCMDNCSSLHDESQSVNGCDNRFQNERKDPLRPPPPCSIHKGGTEQCQCHDTRNSFQHGNQRTIGEHSCPSFQQKPNLNVDYERDSIYDKDASLCKSQFLGETCSVSLRNGVSREKGANFTPVPPSFNTCSNVAKHNSTDSKDKDKVDSGILSSIEGDAPFNNSSSDIPISDGKNTLYTLNPDVIHGMQRDIINEREKLKETDEYKRAEEEEWAARQRQLQIQAEEAMRLRKRRKAESLRILDVEKRQKQRVEEMRETQRKDEENLNMKENLRAEVRKELYKLENTCIDMASLLRGLGIHVGGGFYPLSHEVHAAYKRALLKFHPDRASRADIREQVEAEEKFKLISRMKEKILSTSCH</sequence>
<feature type="compositionally biased region" description="Basic and acidic residues" evidence="2">
    <location>
        <begin position="448"/>
        <end position="459"/>
    </location>
</feature>
<feature type="region of interest" description="Disordered" evidence="2">
    <location>
        <begin position="143"/>
        <end position="184"/>
    </location>
</feature>
<dbReference type="Proteomes" id="UP000091857">
    <property type="component" value="Chromosome 1"/>
</dbReference>
<dbReference type="PANTHER" id="PTHR36335:SF1">
    <property type="entry name" value="CHAPERONE DNAJ-DOMAIN SUPERFAMILY PROTEIN"/>
    <property type="match status" value="1"/>
</dbReference>
<dbReference type="Gramene" id="Manes.01G025000.3.v8.1">
    <property type="protein sequence ID" value="Manes.01G025000.3.v8.1.CDS"/>
    <property type="gene ID" value="Manes.01G025000.v8.1"/>
</dbReference>
<feature type="compositionally biased region" description="Polar residues" evidence="2">
    <location>
        <begin position="1"/>
        <end position="14"/>
    </location>
</feature>
<dbReference type="Gramene" id="Manes.01G025000.6.v8.1">
    <property type="protein sequence ID" value="Manes.01G025000.6.v8.1.CDS"/>
    <property type="gene ID" value="Manes.01G025000.v8.1"/>
</dbReference>
<evidence type="ECO:0000256" key="1">
    <source>
        <dbReference type="SAM" id="Coils"/>
    </source>
</evidence>
<dbReference type="AlphaFoldDB" id="A0A251LM03"/>
<evidence type="ECO:0000259" key="3">
    <source>
        <dbReference type="PROSITE" id="PS50076"/>
    </source>
</evidence>
<keyword evidence="1" id="KW-0175">Coiled coil</keyword>
<dbReference type="SUPFAM" id="SSF46565">
    <property type="entry name" value="Chaperone J-domain"/>
    <property type="match status" value="1"/>
</dbReference>
<organism evidence="4 5">
    <name type="scientific">Manihot esculenta</name>
    <name type="common">Cassava</name>
    <name type="synonym">Jatropha manihot</name>
    <dbReference type="NCBI Taxonomy" id="3983"/>
    <lineage>
        <taxon>Eukaryota</taxon>
        <taxon>Viridiplantae</taxon>
        <taxon>Streptophyta</taxon>
        <taxon>Embryophyta</taxon>
        <taxon>Tracheophyta</taxon>
        <taxon>Spermatophyta</taxon>
        <taxon>Magnoliopsida</taxon>
        <taxon>eudicotyledons</taxon>
        <taxon>Gunneridae</taxon>
        <taxon>Pentapetalae</taxon>
        <taxon>rosids</taxon>
        <taxon>fabids</taxon>
        <taxon>Malpighiales</taxon>
        <taxon>Euphorbiaceae</taxon>
        <taxon>Crotonoideae</taxon>
        <taxon>Manihoteae</taxon>
        <taxon>Manihot</taxon>
    </lineage>
</organism>
<feature type="compositionally biased region" description="Basic and acidic residues" evidence="2">
    <location>
        <begin position="87"/>
        <end position="102"/>
    </location>
</feature>
<feature type="domain" description="J" evidence="3">
    <location>
        <begin position="603"/>
        <end position="670"/>
    </location>
</feature>
<evidence type="ECO:0000256" key="2">
    <source>
        <dbReference type="SAM" id="MobiDB-lite"/>
    </source>
</evidence>
<keyword evidence="5" id="KW-1185">Reference proteome</keyword>
<dbReference type="EMBL" id="CM004387">
    <property type="protein sequence ID" value="OAY59337.1"/>
    <property type="molecule type" value="Genomic_DNA"/>
</dbReference>
<dbReference type="Gramene" id="Manes.01G025000.7.v8.1">
    <property type="protein sequence ID" value="Manes.01G025000.7.v8.1.CDS"/>
    <property type="gene ID" value="Manes.01G025000.v8.1"/>
</dbReference>
<dbReference type="InterPro" id="IPR001623">
    <property type="entry name" value="DnaJ_domain"/>
</dbReference>
<dbReference type="PROSITE" id="PS50076">
    <property type="entry name" value="DNAJ_2"/>
    <property type="match status" value="1"/>
</dbReference>
<dbReference type="Gramene" id="Manes.01G025000.8.v8.1">
    <property type="protein sequence ID" value="Manes.01G025000.8.v8.1.CDS"/>
    <property type="gene ID" value="Manes.01G025000.v8.1"/>
</dbReference>